<feature type="region of interest" description="Disordered" evidence="1">
    <location>
        <begin position="440"/>
        <end position="464"/>
    </location>
</feature>
<feature type="region of interest" description="Disordered" evidence="1">
    <location>
        <begin position="1"/>
        <end position="29"/>
    </location>
</feature>
<dbReference type="AlphaFoldDB" id="A0AAN9FXQ4"/>
<feature type="region of interest" description="Disordered" evidence="1">
    <location>
        <begin position="178"/>
        <end position="298"/>
    </location>
</feature>
<feature type="compositionally biased region" description="Basic residues" evidence="1">
    <location>
        <begin position="200"/>
        <end position="212"/>
    </location>
</feature>
<reference evidence="2 3" key="1">
    <citation type="submission" date="2024-02" db="EMBL/GenBank/DDBJ databases">
        <title>Chromosome-scale genome assembly of the rough periwinkle Littorina saxatilis.</title>
        <authorList>
            <person name="De Jode A."/>
            <person name="Faria R."/>
            <person name="Formenti G."/>
            <person name="Sims Y."/>
            <person name="Smith T.P."/>
            <person name="Tracey A."/>
            <person name="Wood J.M.D."/>
            <person name="Zagrodzka Z.B."/>
            <person name="Johannesson K."/>
            <person name="Butlin R.K."/>
            <person name="Leder E.H."/>
        </authorList>
    </citation>
    <scope>NUCLEOTIDE SEQUENCE [LARGE SCALE GENOMIC DNA]</scope>
    <source>
        <strain evidence="2">Snail1</strain>
        <tissue evidence="2">Muscle</tissue>
    </source>
</reference>
<dbReference type="EMBL" id="JBAMIC010004070">
    <property type="protein sequence ID" value="KAK7088696.1"/>
    <property type="molecule type" value="Genomic_DNA"/>
</dbReference>
<organism evidence="2 3">
    <name type="scientific">Littorina saxatilis</name>
    <dbReference type="NCBI Taxonomy" id="31220"/>
    <lineage>
        <taxon>Eukaryota</taxon>
        <taxon>Metazoa</taxon>
        <taxon>Spiralia</taxon>
        <taxon>Lophotrochozoa</taxon>
        <taxon>Mollusca</taxon>
        <taxon>Gastropoda</taxon>
        <taxon>Caenogastropoda</taxon>
        <taxon>Littorinimorpha</taxon>
        <taxon>Littorinoidea</taxon>
        <taxon>Littorinidae</taxon>
        <taxon>Littorina</taxon>
    </lineage>
</organism>
<feature type="compositionally biased region" description="Low complexity" evidence="1">
    <location>
        <begin position="271"/>
        <end position="280"/>
    </location>
</feature>
<keyword evidence="3" id="KW-1185">Reference proteome</keyword>
<evidence type="ECO:0000313" key="2">
    <source>
        <dbReference type="EMBL" id="KAK7088696.1"/>
    </source>
</evidence>
<feature type="compositionally biased region" description="Basic residues" evidence="1">
    <location>
        <begin position="445"/>
        <end position="457"/>
    </location>
</feature>
<feature type="region of interest" description="Disordered" evidence="1">
    <location>
        <begin position="326"/>
        <end position="347"/>
    </location>
</feature>
<feature type="compositionally biased region" description="Polar residues" evidence="1">
    <location>
        <begin position="259"/>
        <end position="270"/>
    </location>
</feature>
<accession>A0AAN9FXQ4</accession>
<evidence type="ECO:0000256" key="1">
    <source>
        <dbReference type="SAM" id="MobiDB-lite"/>
    </source>
</evidence>
<evidence type="ECO:0000313" key="3">
    <source>
        <dbReference type="Proteomes" id="UP001374579"/>
    </source>
</evidence>
<dbReference type="Proteomes" id="UP001374579">
    <property type="component" value="Unassembled WGS sequence"/>
</dbReference>
<name>A0AAN9FXQ4_9CAEN</name>
<feature type="region of interest" description="Disordered" evidence="1">
    <location>
        <begin position="150"/>
        <end position="169"/>
    </location>
</feature>
<sequence>MEFKPRAPQPMQVATPTPSATPPAQALRQSPGMMPLQQQSVLMQSYHPTYVMQPKVMPMSQQHHQQQQAKPYQPKRAVVSVDPVALATHAQNATGQPLQLAAQAATMQQQPYVYQLPPGQMQGYPFGQYVMWNTQGTDNQQMVRVVQGHMPQGAGMDPNQGASNQQQHIQQQLFMPQQPVPAHMQAQAMSQPMPQPAHTMHPHTQHMSHAQHSHSLPPVSQAQSSHPHPHPSPSPVQHMGGGNPNPSGPQLNHHAQGAPPTSGTPQSMLYGQQMQGMLPPQGGGHAMPGHNVSQGPSPTLHYLHNQMQVGTSQPLRLRNAQAGVSLSQAGGSGSGGPAPAHMQPSGHMNQPQHVVVMPQPPPQAINQAPLNPTHTHTHTHHQQHQQHQHAAAAAQFQQQLQGAANQLHANVGPNQHLQLQGGVSSAGMMPHNIHFAMQQGMQGTHSHHSHPHHHSHNQPHYQAQ</sequence>
<feature type="compositionally biased region" description="Low complexity" evidence="1">
    <location>
        <begin position="14"/>
        <end position="26"/>
    </location>
</feature>
<protein>
    <submittedName>
        <fullName evidence="2">Uncharacterized protein</fullName>
    </submittedName>
</protein>
<proteinExistence type="predicted"/>
<feature type="compositionally biased region" description="Low complexity" evidence="1">
    <location>
        <begin position="181"/>
        <end position="198"/>
    </location>
</feature>
<feature type="compositionally biased region" description="Polar residues" evidence="1">
    <location>
        <begin position="160"/>
        <end position="169"/>
    </location>
</feature>
<gene>
    <name evidence="2" type="ORF">V1264_022586</name>
</gene>
<feature type="compositionally biased region" description="Low complexity" evidence="1">
    <location>
        <begin position="217"/>
        <end position="226"/>
    </location>
</feature>
<comment type="caution">
    <text evidence="2">The sequence shown here is derived from an EMBL/GenBank/DDBJ whole genome shotgun (WGS) entry which is preliminary data.</text>
</comment>